<dbReference type="EMBL" id="CAEZTM010000020">
    <property type="protein sequence ID" value="CAB4569145.1"/>
    <property type="molecule type" value="Genomic_DNA"/>
</dbReference>
<dbReference type="Gene3D" id="3.30.420.200">
    <property type="match status" value="1"/>
</dbReference>
<dbReference type="GO" id="GO:0005829">
    <property type="term" value="C:cytosol"/>
    <property type="evidence" value="ECO:0007669"/>
    <property type="project" value="TreeGrafter"/>
</dbReference>
<dbReference type="NCBIfam" id="TIGR03725">
    <property type="entry name" value="T6A_YeaZ"/>
    <property type="match status" value="1"/>
</dbReference>
<protein>
    <submittedName>
        <fullName evidence="2">Unannotated protein</fullName>
    </submittedName>
</protein>
<reference evidence="2" key="1">
    <citation type="submission" date="2020-05" db="EMBL/GenBank/DDBJ databases">
        <authorList>
            <person name="Chiriac C."/>
            <person name="Salcher M."/>
            <person name="Ghai R."/>
            <person name="Kavagutti S V."/>
        </authorList>
    </citation>
    <scope>NUCLEOTIDE SEQUENCE</scope>
</reference>
<name>A0A6J6E1N8_9ZZZZ</name>
<gene>
    <name evidence="2" type="ORF">UFOPK1684_00600</name>
</gene>
<dbReference type="SUPFAM" id="SSF53067">
    <property type="entry name" value="Actin-like ATPase domain"/>
    <property type="match status" value="1"/>
</dbReference>
<dbReference type="PANTHER" id="PTHR11735">
    <property type="entry name" value="TRNA N6-ADENOSINE THREONYLCARBAMOYLTRANSFERASE"/>
    <property type="match status" value="1"/>
</dbReference>
<organism evidence="2">
    <name type="scientific">freshwater metagenome</name>
    <dbReference type="NCBI Taxonomy" id="449393"/>
    <lineage>
        <taxon>unclassified sequences</taxon>
        <taxon>metagenomes</taxon>
        <taxon>ecological metagenomes</taxon>
    </lineage>
</organism>
<proteinExistence type="predicted"/>
<dbReference type="Pfam" id="PF00814">
    <property type="entry name" value="TsaD"/>
    <property type="match status" value="1"/>
</dbReference>
<accession>A0A6J6E1N8</accession>
<evidence type="ECO:0000313" key="2">
    <source>
        <dbReference type="EMBL" id="CAB4569145.1"/>
    </source>
</evidence>
<dbReference type="InterPro" id="IPR000905">
    <property type="entry name" value="Gcp-like_dom"/>
</dbReference>
<feature type="domain" description="Gcp-like" evidence="1">
    <location>
        <begin position="32"/>
        <end position="120"/>
    </location>
</feature>
<dbReference type="InterPro" id="IPR043129">
    <property type="entry name" value="ATPase_NBD"/>
</dbReference>
<dbReference type="PANTHER" id="PTHR11735:SF11">
    <property type="entry name" value="TRNA THREONYLCARBAMOYLADENOSINE BIOSYNTHESIS PROTEIN TSAB"/>
    <property type="match status" value="1"/>
</dbReference>
<dbReference type="GO" id="GO:0002949">
    <property type="term" value="P:tRNA threonylcarbamoyladenosine modification"/>
    <property type="evidence" value="ECO:0007669"/>
    <property type="project" value="InterPro"/>
</dbReference>
<dbReference type="Gene3D" id="3.30.420.40">
    <property type="match status" value="1"/>
</dbReference>
<dbReference type="AlphaFoldDB" id="A0A6J6E1N8"/>
<evidence type="ECO:0000259" key="1">
    <source>
        <dbReference type="Pfam" id="PF00814"/>
    </source>
</evidence>
<sequence length="196" mass="20107">MILAIDSSMGTSVAVVSPEGHVLAHRESDNPRAHAELLGVLLAGALEQAGVTSGHITGVAMGIGPGAFTGLRVGMAGAQAFALSRNLPLYPVVSHDALGWAVDTDTVVITDARRGEVAFSVYSPSAPLRRVRGPELSTPALVDEALGDAAALPRIEGLSIDASVLALVALHALAEGLSLPEPQPMYLRAPDVTVKP</sequence>
<dbReference type="InterPro" id="IPR022496">
    <property type="entry name" value="T6A_TsaB"/>
</dbReference>